<gene>
    <name evidence="2" type="ORF">HK100_004649</name>
</gene>
<keyword evidence="1" id="KW-0472">Membrane</keyword>
<sequence length="233" mass="24511">MYVGTALRQFGPLSSVTQCGPDCKLTTECVFFAFAGNTTGQYSYGTCSLFAAGGDTSGPFDASVNDVCGYYGTEADAGAIFVSPSISSSISTISLSVPSSISSTTTVNTTIHTTSINTNTDNGNNTVAIAAATVFLVILVASAYAFFHVRRIRRIKNDQSDDRKSTPLLPTTNTTASTAVTRDDRTSFYSLDSDILRQAALPMSKHVESVMIANNVGLGVGGSKTMKKKSGMR</sequence>
<name>A0AAD5XGN0_9FUNG</name>
<proteinExistence type="predicted"/>
<dbReference type="AlphaFoldDB" id="A0AAD5XGN0"/>
<organism evidence="2 3">
    <name type="scientific">Physocladia obscura</name>
    <dbReference type="NCBI Taxonomy" id="109957"/>
    <lineage>
        <taxon>Eukaryota</taxon>
        <taxon>Fungi</taxon>
        <taxon>Fungi incertae sedis</taxon>
        <taxon>Chytridiomycota</taxon>
        <taxon>Chytridiomycota incertae sedis</taxon>
        <taxon>Chytridiomycetes</taxon>
        <taxon>Chytridiales</taxon>
        <taxon>Chytriomycetaceae</taxon>
        <taxon>Physocladia</taxon>
    </lineage>
</organism>
<dbReference type="Proteomes" id="UP001211907">
    <property type="component" value="Unassembled WGS sequence"/>
</dbReference>
<evidence type="ECO:0000313" key="3">
    <source>
        <dbReference type="Proteomes" id="UP001211907"/>
    </source>
</evidence>
<dbReference type="EMBL" id="JADGJH010000226">
    <property type="protein sequence ID" value="KAJ3133151.1"/>
    <property type="molecule type" value="Genomic_DNA"/>
</dbReference>
<evidence type="ECO:0000313" key="2">
    <source>
        <dbReference type="EMBL" id="KAJ3133151.1"/>
    </source>
</evidence>
<keyword evidence="3" id="KW-1185">Reference proteome</keyword>
<reference evidence="2" key="1">
    <citation type="submission" date="2020-05" db="EMBL/GenBank/DDBJ databases">
        <title>Phylogenomic resolution of chytrid fungi.</title>
        <authorList>
            <person name="Stajich J.E."/>
            <person name="Amses K."/>
            <person name="Simmons R."/>
            <person name="Seto K."/>
            <person name="Myers J."/>
            <person name="Bonds A."/>
            <person name="Quandt C.A."/>
            <person name="Barry K."/>
            <person name="Liu P."/>
            <person name="Grigoriev I."/>
            <person name="Longcore J.E."/>
            <person name="James T.Y."/>
        </authorList>
    </citation>
    <scope>NUCLEOTIDE SEQUENCE</scope>
    <source>
        <strain evidence="2">JEL0513</strain>
    </source>
</reference>
<protein>
    <submittedName>
        <fullName evidence="2">Uncharacterized protein</fullName>
    </submittedName>
</protein>
<keyword evidence="1" id="KW-1133">Transmembrane helix</keyword>
<feature type="transmembrane region" description="Helical" evidence="1">
    <location>
        <begin position="127"/>
        <end position="147"/>
    </location>
</feature>
<accession>A0AAD5XGN0</accession>
<evidence type="ECO:0000256" key="1">
    <source>
        <dbReference type="SAM" id="Phobius"/>
    </source>
</evidence>
<comment type="caution">
    <text evidence="2">The sequence shown here is derived from an EMBL/GenBank/DDBJ whole genome shotgun (WGS) entry which is preliminary data.</text>
</comment>
<keyword evidence="1" id="KW-0812">Transmembrane</keyword>